<proteinExistence type="predicted"/>
<feature type="region of interest" description="Disordered" evidence="1">
    <location>
        <begin position="124"/>
        <end position="151"/>
    </location>
</feature>
<keyword evidence="3" id="KW-1185">Reference proteome</keyword>
<evidence type="ECO:0000313" key="3">
    <source>
        <dbReference type="Proteomes" id="UP000016933"/>
    </source>
</evidence>
<dbReference type="HOGENOM" id="CLU_1315389_0_0_1"/>
<accession>M2YME0</accession>
<dbReference type="Proteomes" id="UP000016933">
    <property type="component" value="Unassembled WGS sequence"/>
</dbReference>
<evidence type="ECO:0000256" key="1">
    <source>
        <dbReference type="SAM" id="MobiDB-lite"/>
    </source>
</evidence>
<feature type="region of interest" description="Disordered" evidence="1">
    <location>
        <begin position="179"/>
        <end position="209"/>
    </location>
</feature>
<protein>
    <submittedName>
        <fullName evidence="2">Uncharacterized protein</fullName>
    </submittedName>
</protein>
<dbReference type="OrthoDB" id="10503915at2759"/>
<gene>
    <name evidence="2" type="ORF">DOTSEDRAFT_72521</name>
</gene>
<dbReference type="EMBL" id="KB446540">
    <property type="protein sequence ID" value="EME43166.1"/>
    <property type="molecule type" value="Genomic_DNA"/>
</dbReference>
<feature type="compositionally biased region" description="Basic and acidic residues" evidence="1">
    <location>
        <begin position="192"/>
        <end position="209"/>
    </location>
</feature>
<dbReference type="AlphaFoldDB" id="M2YME0"/>
<evidence type="ECO:0000313" key="2">
    <source>
        <dbReference type="EMBL" id="EME43166.1"/>
    </source>
</evidence>
<feature type="compositionally biased region" description="Polar residues" evidence="1">
    <location>
        <begin position="136"/>
        <end position="151"/>
    </location>
</feature>
<sequence>MGGQAPHPLMVEGLSDVAPEPTHGLPPYGSGGVQKYGVRDHYSKHPYNLGMLGRACHTPYQQRPGYTAYIRGLIESPVAELLSPVSDYVSLHHGATGTQAYRTITAQPAHQSKSQDELRLKHYREQQQEQAKQDTETGSIRSDATDDQGTTWVRTRQFATSIFSESTSTAASRNSFGRFSIDMGQRGPLVNIEDRSNSDREIASLMEEK</sequence>
<reference evidence="2 3" key="2">
    <citation type="journal article" date="2012" name="PLoS Pathog.">
        <title>Diverse lifestyles and strategies of plant pathogenesis encoded in the genomes of eighteen Dothideomycetes fungi.</title>
        <authorList>
            <person name="Ohm R.A."/>
            <person name="Feau N."/>
            <person name="Henrissat B."/>
            <person name="Schoch C.L."/>
            <person name="Horwitz B.A."/>
            <person name="Barry K.W."/>
            <person name="Condon B.J."/>
            <person name="Copeland A.C."/>
            <person name="Dhillon B."/>
            <person name="Glaser F."/>
            <person name="Hesse C.N."/>
            <person name="Kosti I."/>
            <person name="LaButti K."/>
            <person name="Lindquist E.A."/>
            <person name="Lucas S."/>
            <person name="Salamov A.A."/>
            <person name="Bradshaw R.E."/>
            <person name="Ciuffetti L."/>
            <person name="Hamelin R.C."/>
            <person name="Kema G.H.J."/>
            <person name="Lawrence C."/>
            <person name="Scott J.A."/>
            <person name="Spatafora J.W."/>
            <person name="Turgeon B.G."/>
            <person name="de Wit P.J.G.M."/>
            <person name="Zhong S."/>
            <person name="Goodwin S.B."/>
            <person name="Grigoriev I.V."/>
        </authorList>
    </citation>
    <scope>NUCLEOTIDE SEQUENCE [LARGE SCALE GENOMIC DNA]</scope>
    <source>
        <strain evidence="3">NZE10 / CBS 128990</strain>
    </source>
</reference>
<feature type="compositionally biased region" description="Basic and acidic residues" evidence="1">
    <location>
        <begin position="124"/>
        <end position="135"/>
    </location>
</feature>
<reference evidence="3" key="1">
    <citation type="journal article" date="2012" name="PLoS Genet.">
        <title>The genomes of the fungal plant pathogens Cladosporium fulvum and Dothistroma septosporum reveal adaptation to different hosts and lifestyles but also signatures of common ancestry.</title>
        <authorList>
            <person name="de Wit P.J.G.M."/>
            <person name="van der Burgt A."/>
            <person name="Oekmen B."/>
            <person name="Stergiopoulos I."/>
            <person name="Abd-Elsalam K.A."/>
            <person name="Aerts A.L."/>
            <person name="Bahkali A.H."/>
            <person name="Beenen H.G."/>
            <person name="Chettri P."/>
            <person name="Cox M.P."/>
            <person name="Datema E."/>
            <person name="de Vries R.P."/>
            <person name="Dhillon B."/>
            <person name="Ganley A.R."/>
            <person name="Griffiths S.A."/>
            <person name="Guo Y."/>
            <person name="Hamelin R.C."/>
            <person name="Henrissat B."/>
            <person name="Kabir M.S."/>
            <person name="Jashni M.K."/>
            <person name="Kema G."/>
            <person name="Klaubauf S."/>
            <person name="Lapidus A."/>
            <person name="Levasseur A."/>
            <person name="Lindquist E."/>
            <person name="Mehrabi R."/>
            <person name="Ohm R.A."/>
            <person name="Owen T.J."/>
            <person name="Salamov A."/>
            <person name="Schwelm A."/>
            <person name="Schijlen E."/>
            <person name="Sun H."/>
            <person name="van den Burg H.A."/>
            <person name="van Ham R.C.H.J."/>
            <person name="Zhang S."/>
            <person name="Goodwin S.B."/>
            <person name="Grigoriev I.V."/>
            <person name="Collemare J."/>
            <person name="Bradshaw R.E."/>
        </authorList>
    </citation>
    <scope>NUCLEOTIDE SEQUENCE [LARGE SCALE GENOMIC DNA]</scope>
    <source>
        <strain evidence="3">NZE10 / CBS 128990</strain>
    </source>
</reference>
<name>M2YME0_DOTSN</name>
<organism evidence="2 3">
    <name type="scientific">Dothistroma septosporum (strain NZE10 / CBS 128990)</name>
    <name type="common">Red band needle blight fungus</name>
    <name type="synonym">Mycosphaerella pini</name>
    <dbReference type="NCBI Taxonomy" id="675120"/>
    <lineage>
        <taxon>Eukaryota</taxon>
        <taxon>Fungi</taxon>
        <taxon>Dikarya</taxon>
        <taxon>Ascomycota</taxon>
        <taxon>Pezizomycotina</taxon>
        <taxon>Dothideomycetes</taxon>
        <taxon>Dothideomycetidae</taxon>
        <taxon>Mycosphaerellales</taxon>
        <taxon>Mycosphaerellaceae</taxon>
        <taxon>Dothistroma</taxon>
    </lineage>
</organism>